<dbReference type="GO" id="GO:0005737">
    <property type="term" value="C:cytoplasm"/>
    <property type="evidence" value="ECO:0007669"/>
    <property type="project" value="UniProtKB-SubCell"/>
</dbReference>
<dbReference type="InterPro" id="IPR001001">
    <property type="entry name" value="DNA_polIII_beta"/>
</dbReference>
<comment type="similarity">
    <text evidence="2 10">Belongs to the beta sliding clamp family.</text>
</comment>
<dbReference type="PIRSF" id="PIRSF000804">
    <property type="entry name" value="DNA_pol_III_b"/>
    <property type="match status" value="1"/>
</dbReference>
<dbReference type="PANTHER" id="PTHR30478">
    <property type="entry name" value="DNA POLYMERASE III SUBUNIT BETA"/>
    <property type="match status" value="1"/>
</dbReference>
<dbReference type="Pfam" id="PF00712">
    <property type="entry name" value="DNA_pol3_beta"/>
    <property type="match status" value="1"/>
</dbReference>
<accession>A0A150JWR5</accession>
<keyword evidence="7 10" id="KW-0235">DNA replication</keyword>
<evidence type="ECO:0000256" key="9">
    <source>
        <dbReference type="ARBA" id="ARBA00023125"/>
    </source>
</evidence>
<dbReference type="InterPro" id="IPR022635">
    <property type="entry name" value="DNA_polIII_beta_C"/>
</dbReference>
<dbReference type="AlphaFoldDB" id="A0A150JWR5"/>
<dbReference type="GO" id="GO:0009360">
    <property type="term" value="C:DNA polymerase III complex"/>
    <property type="evidence" value="ECO:0007669"/>
    <property type="project" value="InterPro"/>
</dbReference>
<dbReference type="RefSeq" id="WP_013857967.1">
    <property type="nucleotide sequence ID" value="NZ_CP091131.1"/>
</dbReference>
<gene>
    <name evidence="11" type="ORF">B4098_2053</name>
</gene>
<dbReference type="Pfam" id="PF02767">
    <property type="entry name" value="DNA_pol3_beta_2"/>
    <property type="match status" value="1"/>
</dbReference>
<dbReference type="GO" id="GO:0003887">
    <property type="term" value="F:DNA-directed DNA polymerase activity"/>
    <property type="evidence" value="ECO:0007669"/>
    <property type="project" value="UniProtKB-UniRule"/>
</dbReference>
<evidence type="ECO:0000256" key="6">
    <source>
        <dbReference type="ARBA" id="ARBA00022695"/>
    </source>
</evidence>
<evidence type="ECO:0000313" key="12">
    <source>
        <dbReference type="Proteomes" id="UP000075288"/>
    </source>
</evidence>
<comment type="subcellular location">
    <subcellularLocation>
        <location evidence="1 10">Cytoplasm</location>
    </subcellularLocation>
</comment>
<dbReference type="GO" id="GO:0008408">
    <property type="term" value="F:3'-5' exonuclease activity"/>
    <property type="evidence" value="ECO:0007669"/>
    <property type="project" value="InterPro"/>
</dbReference>
<dbReference type="Pfam" id="PF02768">
    <property type="entry name" value="DNA_pol3_beta_3"/>
    <property type="match status" value="1"/>
</dbReference>
<dbReference type="InterPro" id="IPR022634">
    <property type="entry name" value="DNA_polIII_beta_N"/>
</dbReference>
<dbReference type="FunFam" id="3.10.150.10:FF:000007">
    <property type="entry name" value="Beta sliding clamp"/>
    <property type="match status" value="1"/>
</dbReference>
<dbReference type="Gene3D" id="3.70.10.10">
    <property type="match status" value="1"/>
</dbReference>
<dbReference type="Gene3D" id="3.10.150.10">
    <property type="entry name" value="DNA Polymerase III, subunit A, domain 2"/>
    <property type="match status" value="1"/>
</dbReference>
<evidence type="ECO:0000313" key="11">
    <source>
        <dbReference type="EMBL" id="KYC61498.1"/>
    </source>
</evidence>
<comment type="caution">
    <text evidence="11">The sequence shown here is derived from an EMBL/GenBank/DDBJ whole genome shotgun (WGS) entry which is preliminary data.</text>
</comment>
<dbReference type="GO" id="GO:0006271">
    <property type="term" value="P:DNA strand elongation involved in DNA replication"/>
    <property type="evidence" value="ECO:0007669"/>
    <property type="project" value="TreeGrafter"/>
</dbReference>
<dbReference type="InterPro" id="IPR022637">
    <property type="entry name" value="DNA_polIII_beta_cen"/>
</dbReference>
<dbReference type="EMBL" id="LQYG01000069">
    <property type="protein sequence ID" value="KYC61498.1"/>
    <property type="molecule type" value="Genomic_DNA"/>
</dbReference>
<evidence type="ECO:0000256" key="3">
    <source>
        <dbReference type="ARBA" id="ARBA00021035"/>
    </source>
</evidence>
<dbReference type="Proteomes" id="UP000075288">
    <property type="component" value="Unassembled WGS sequence"/>
</dbReference>
<dbReference type="InterPro" id="IPR046938">
    <property type="entry name" value="DNA_clamp_sf"/>
</dbReference>
<comment type="subunit">
    <text evidence="10">Forms a ring-shaped head-to-tail homodimer around DNA.</text>
</comment>
<organism evidence="11 12">
    <name type="scientific">Heyndrickxia coagulans</name>
    <name type="common">Weizmannia coagulans</name>
    <dbReference type="NCBI Taxonomy" id="1398"/>
    <lineage>
        <taxon>Bacteria</taxon>
        <taxon>Bacillati</taxon>
        <taxon>Bacillota</taxon>
        <taxon>Bacilli</taxon>
        <taxon>Bacillales</taxon>
        <taxon>Bacillaceae</taxon>
        <taxon>Heyndrickxia</taxon>
    </lineage>
</organism>
<dbReference type="SMART" id="SM00480">
    <property type="entry name" value="POL3Bc"/>
    <property type="match status" value="1"/>
</dbReference>
<keyword evidence="4 10" id="KW-0963">Cytoplasm</keyword>
<name>A0A150JWR5_HEYCO</name>
<dbReference type="PANTHER" id="PTHR30478:SF0">
    <property type="entry name" value="BETA SLIDING CLAMP"/>
    <property type="match status" value="1"/>
</dbReference>
<evidence type="ECO:0000256" key="7">
    <source>
        <dbReference type="ARBA" id="ARBA00022705"/>
    </source>
</evidence>
<comment type="function">
    <text evidence="10">Confers DNA tethering and processivity to DNA polymerases and other proteins. Acts as a clamp, forming a ring around DNA (a reaction catalyzed by the clamp-loading complex) which diffuses in an ATP-independent manner freely and bidirectionally along dsDNA. Initially characterized for its ability to contact the catalytic subunit of DNA polymerase III (Pol III), a complex, multichain enzyme responsible for most of the replicative synthesis in bacteria; Pol III exhibits 3'-5' exonuclease proofreading activity. The beta chain is required for initiation of replication as well as for processivity of DNA replication.</text>
</comment>
<reference evidence="11 12" key="1">
    <citation type="submission" date="2016-01" db="EMBL/GenBank/DDBJ databases">
        <title>Genome Sequences of Twelve Sporeforming Bacillus Species Isolated from Foods.</title>
        <authorList>
            <person name="Berendsen E.M."/>
            <person name="Wells-Bennik M.H."/>
            <person name="Krawcyk A.O."/>
            <person name="De Jong A."/>
            <person name="Holsappel S."/>
            <person name="Eijlander R.T."/>
            <person name="Kuipers O.P."/>
        </authorList>
    </citation>
    <scope>NUCLEOTIDE SEQUENCE [LARGE SCALE GENOMIC DNA]</scope>
    <source>
        <strain evidence="11 12">B4098</strain>
    </source>
</reference>
<dbReference type="SUPFAM" id="SSF55979">
    <property type="entry name" value="DNA clamp"/>
    <property type="match status" value="3"/>
</dbReference>
<dbReference type="PATRIC" id="fig|1398.26.peg.231"/>
<evidence type="ECO:0000256" key="2">
    <source>
        <dbReference type="ARBA" id="ARBA00010752"/>
    </source>
</evidence>
<keyword evidence="6 10" id="KW-0548">Nucleotidyltransferase</keyword>
<evidence type="ECO:0000256" key="5">
    <source>
        <dbReference type="ARBA" id="ARBA00022679"/>
    </source>
</evidence>
<evidence type="ECO:0000256" key="1">
    <source>
        <dbReference type="ARBA" id="ARBA00004496"/>
    </source>
</evidence>
<protein>
    <recommendedName>
        <fullName evidence="3 10">Beta sliding clamp</fullName>
    </recommendedName>
</protein>
<dbReference type="NCBIfam" id="TIGR00663">
    <property type="entry name" value="dnan"/>
    <property type="match status" value="1"/>
</dbReference>
<proteinExistence type="inferred from homology"/>
<dbReference type="GO" id="GO:0003677">
    <property type="term" value="F:DNA binding"/>
    <property type="evidence" value="ECO:0007669"/>
    <property type="project" value="UniProtKB-UniRule"/>
</dbReference>
<evidence type="ECO:0000256" key="4">
    <source>
        <dbReference type="ARBA" id="ARBA00022490"/>
    </source>
</evidence>
<keyword evidence="8 10" id="KW-0239">DNA-directed DNA polymerase</keyword>
<evidence type="ECO:0000256" key="10">
    <source>
        <dbReference type="PIRNR" id="PIRNR000804"/>
    </source>
</evidence>
<sequence>MKFSILRNRLIESVQDVSKAITSKTTIPILTGIKITASEEGITFTGSDSDISIESFVPKEEDGDEIAVIQQTGGIVLQAKIFGELVKKLPMDIVEIEVANQFQTIIRSGKSNFNLNGLDAEEYPHLPQITEDKVIRIPADILKNLIRQTVFAVSTAETRPILTGVNWSIKGSRLNCIATDSHRLAQRTAEIETAADAEYNIVIPGKSLNELNKILPDSNEPVGIVITDNQVLFKAKHLLFFSRLLEGNYPDTSRLIPTDGKTEIVVNTTEFLQAIDRASLLAKEGQNANVVKLSSVTDIPGTIEITSNSPEIGKVTDRVNCKSIEGEELKISFSSKYMMDALRALEGTEITIRFTGAMRPFIIRPVHDDTTLQLILPVRTY</sequence>
<dbReference type="CDD" id="cd00140">
    <property type="entry name" value="beta_clamp"/>
    <property type="match status" value="1"/>
</dbReference>
<keyword evidence="5 10" id="KW-0808">Transferase</keyword>
<evidence type="ECO:0000256" key="8">
    <source>
        <dbReference type="ARBA" id="ARBA00022932"/>
    </source>
</evidence>
<dbReference type="OMA" id="YLIMPVR"/>
<keyword evidence="9" id="KW-0238">DNA-binding</keyword>